<keyword evidence="2" id="KW-0813">Transport</keyword>
<dbReference type="EMBL" id="BNAV01000002">
    <property type="protein sequence ID" value="GHF46678.1"/>
    <property type="molecule type" value="Genomic_DNA"/>
</dbReference>
<comment type="similarity">
    <text evidence="1">Belongs to the ABC transporter superfamily.</text>
</comment>
<keyword evidence="4 7" id="KW-0067">ATP-binding</keyword>
<evidence type="ECO:0000313" key="7">
    <source>
        <dbReference type="EMBL" id="GHF46678.1"/>
    </source>
</evidence>
<dbReference type="InterPro" id="IPR027417">
    <property type="entry name" value="P-loop_NTPase"/>
</dbReference>
<accession>A0A8H9IYC7</accession>
<organism evidence="7 8">
    <name type="scientific">Amycolatopsis bartoniae</name>
    <dbReference type="NCBI Taxonomy" id="941986"/>
    <lineage>
        <taxon>Bacteria</taxon>
        <taxon>Bacillati</taxon>
        <taxon>Actinomycetota</taxon>
        <taxon>Actinomycetes</taxon>
        <taxon>Pseudonocardiales</taxon>
        <taxon>Pseudonocardiaceae</taxon>
        <taxon>Amycolatopsis</taxon>
    </lineage>
</organism>
<dbReference type="EC" id="7.6.2.9" evidence="5"/>
<dbReference type="InterPro" id="IPR003593">
    <property type="entry name" value="AAA+_ATPase"/>
</dbReference>
<evidence type="ECO:0000313" key="8">
    <source>
        <dbReference type="Proteomes" id="UP000658656"/>
    </source>
</evidence>
<dbReference type="Gene3D" id="3.40.50.300">
    <property type="entry name" value="P-loop containing nucleotide triphosphate hydrolases"/>
    <property type="match status" value="1"/>
</dbReference>
<evidence type="ECO:0000256" key="5">
    <source>
        <dbReference type="ARBA" id="ARBA00066388"/>
    </source>
</evidence>
<name>A0A8H9IYC7_9PSEU</name>
<dbReference type="PROSITE" id="PS00211">
    <property type="entry name" value="ABC_TRANSPORTER_1"/>
    <property type="match status" value="1"/>
</dbReference>
<reference evidence="7" key="1">
    <citation type="journal article" date="2014" name="Int. J. Syst. Evol. Microbiol.">
        <title>Complete genome sequence of Corynebacterium casei LMG S-19264T (=DSM 44701T), isolated from a smear-ripened cheese.</title>
        <authorList>
            <consortium name="US DOE Joint Genome Institute (JGI-PGF)"/>
            <person name="Walter F."/>
            <person name="Albersmeier A."/>
            <person name="Kalinowski J."/>
            <person name="Ruckert C."/>
        </authorList>
    </citation>
    <scope>NUCLEOTIDE SEQUENCE</scope>
    <source>
        <strain evidence="7">CGMCC 4.7679</strain>
    </source>
</reference>
<keyword evidence="3" id="KW-0547">Nucleotide-binding</keyword>
<evidence type="ECO:0000256" key="3">
    <source>
        <dbReference type="ARBA" id="ARBA00022741"/>
    </source>
</evidence>
<evidence type="ECO:0000256" key="1">
    <source>
        <dbReference type="ARBA" id="ARBA00005417"/>
    </source>
</evidence>
<dbReference type="OrthoDB" id="9802264at2"/>
<dbReference type="RefSeq" id="WP_145935825.1">
    <property type="nucleotide sequence ID" value="NZ_BNAV01000002.1"/>
</dbReference>
<dbReference type="SMART" id="SM00382">
    <property type="entry name" value="AAA"/>
    <property type="match status" value="1"/>
</dbReference>
<sequence>MGIEFRGVTKQYPDGTVAVDDLSLTVEDGTITVFVGPSGCGKTTSLRMINRMVEPTSGAVLLDGKDVRESDPPVLRRGIGYVIQNAGLFPHRTVLDNVATVPLLSGWGKRKARDRAAELLTTVGLPEELGKRYPAQLSGGQQQRVGVARALAADSPVLLMDEPFSAVDPIVREGLQDELLRLQSRLGKTIVFVTHDIDEAVRLGDKVAVMRVGGKLAQYGTPAEVLRHPVDDFVASFVGRDRGYRGLSFVESDGVEVKDVATVALGETLAGAVGDWRLAVNADGHPRGWLAPETTVDGPLAEEDLVAGGSLYQRGTAVRGALDAALSSPSGLGVVVDDDGRVVGAVTARQILDVLESRA</sequence>
<reference evidence="7" key="2">
    <citation type="submission" date="2020-09" db="EMBL/GenBank/DDBJ databases">
        <authorList>
            <person name="Sun Q."/>
            <person name="Zhou Y."/>
        </authorList>
    </citation>
    <scope>NUCLEOTIDE SEQUENCE</scope>
    <source>
        <strain evidence="7">CGMCC 4.7679</strain>
    </source>
</reference>
<evidence type="ECO:0000259" key="6">
    <source>
        <dbReference type="PROSITE" id="PS50893"/>
    </source>
</evidence>
<dbReference type="PROSITE" id="PS50893">
    <property type="entry name" value="ABC_TRANSPORTER_2"/>
    <property type="match status" value="1"/>
</dbReference>
<dbReference type="GO" id="GO:0016887">
    <property type="term" value="F:ATP hydrolysis activity"/>
    <property type="evidence" value="ECO:0007669"/>
    <property type="project" value="InterPro"/>
</dbReference>
<gene>
    <name evidence="7" type="ORF">GCM10017566_19760</name>
</gene>
<proteinExistence type="inferred from homology"/>
<dbReference type="SUPFAM" id="SSF52540">
    <property type="entry name" value="P-loop containing nucleoside triphosphate hydrolases"/>
    <property type="match status" value="1"/>
</dbReference>
<dbReference type="AlphaFoldDB" id="A0A8H9IYC7"/>
<dbReference type="GO" id="GO:0015418">
    <property type="term" value="F:ABC-type quaternary ammonium compound transporting activity"/>
    <property type="evidence" value="ECO:0007669"/>
    <property type="project" value="UniProtKB-EC"/>
</dbReference>
<dbReference type="PANTHER" id="PTHR43117">
    <property type="entry name" value="OSMOPROTECTANT IMPORT ATP-BINDING PROTEIN OSMV"/>
    <property type="match status" value="1"/>
</dbReference>
<dbReference type="PANTHER" id="PTHR43117:SF4">
    <property type="entry name" value="OSMOPROTECTANT IMPORT ATP-BINDING PROTEIN OSMV"/>
    <property type="match status" value="1"/>
</dbReference>
<dbReference type="Proteomes" id="UP000658656">
    <property type="component" value="Unassembled WGS sequence"/>
</dbReference>
<feature type="domain" description="ABC transporter" evidence="6">
    <location>
        <begin position="3"/>
        <end position="238"/>
    </location>
</feature>
<dbReference type="Pfam" id="PF00005">
    <property type="entry name" value="ABC_tran"/>
    <property type="match status" value="1"/>
</dbReference>
<protein>
    <recommendedName>
        <fullName evidence="5">ABC-type quaternary amine transporter</fullName>
        <ecNumber evidence="5">7.6.2.9</ecNumber>
    </recommendedName>
</protein>
<evidence type="ECO:0000256" key="4">
    <source>
        <dbReference type="ARBA" id="ARBA00022840"/>
    </source>
</evidence>
<keyword evidence="8" id="KW-1185">Reference proteome</keyword>
<dbReference type="FunFam" id="3.40.50.300:FF:000425">
    <property type="entry name" value="Probable ABC transporter, ATP-binding subunit"/>
    <property type="match status" value="1"/>
</dbReference>
<dbReference type="InterPro" id="IPR017871">
    <property type="entry name" value="ABC_transporter-like_CS"/>
</dbReference>
<comment type="caution">
    <text evidence="7">The sequence shown here is derived from an EMBL/GenBank/DDBJ whole genome shotgun (WGS) entry which is preliminary data.</text>
</comment>
<evidence type="ECO:0000256" key="2">
    <source>
        <dbReference type="ARBA" id="ARBA00022448"/>
    </source>
</evidence>
<dbReference type="GO" id="GO:0005524">
    <property type="term" value="F:ATP binding"/>
    <property type="evidence" value="ECO:0007669"/>
    <property type="project" value="UniProtKB-KW"/>
</dbReference>
<dbReference type="InterPro" id="IPR003439">
    <property type="entry name" value="ABC_transporter-like_ATP-bd"/>
</dbReference>